<proteinExistence type="predicted"/>
<keyword evidence="2" id="KW-1185">Reference proteome</keyword>
<sequence>MTRPHGYARYKLDGCRCYTCGFAAAQYRDARDHAIRRGTWQPYVDAEPARAHVRELLACGIGTRTIAALAHLDRKQVYVLLHGRSDRGTPPPAQIRPATAAAILSVEPTWENLPGTTTVAAVGTVRRLQALTARGWPQSRLAARLDMTPGNFGALLAREHVTIATARRVRSLYDELWRTDPRDHRVANQAYSRALNQAKAKLWAPVGAWDDDTIDDPQAYPDWTGHCGTSSGYNAHFQNGVLPACQPCLDARSAHRAATKAVAA</sequence>
<organism evidence="1 2">
    <name type="scientific">Streptomyces qinglanensis</name>
    <dbReference type="NCBI Taxonomy" id="943816"/>
    <lineage>
        <taxon>Bacteria</taxon>
        <taxon>Bacillati</taxon>
        <taxon>Actinomycetota</taxon>
        <taxon>Actinomycetes</taxon>
        <taxon>Kitasatosporales</taxon>
        <taxon>Streptomycetaceae</taxon>
        <taxon>Streptomyces</taxon>
    </lineage>
</organism>
<dbReference type="OrthoDB" id="4551696at2"/>
<accession>A0A1H9U4U6</accession>
<protein>
    <submittedName>
        <fullName evidence="1">Uncharacterized protein</fullName>
    </submittedName>
</protein>
<dbReference type="AlphaFoldDB" id="A0A1H9U4U6"/>
<dbReference type="EMBL" id="FOGO01000007">
    <property type="protein sequence ID" value="SES04258.1"/>
    <property type="molecule type" value="Genomic_DNA"/>
</dbReference>
<name>A0A1H9U4U6_9ACTN</name>
<dbReference type="Proteomes" id="UP000182841">
    <property type="component" value="Unassembled WGS sequence"/>
</dbReference>
<evidence type="ECO:0000313" key="2">
    <source>
        <dbReference type="Proteomes" id="UP000182841"/>
    </source>
</evidence>
<reference evidence="2" key="1">
    <citation type="submission" date="2016-10" db="EMBL/GenBank/DDBJ databases">
        <authorList>
            <person name="Varghese N."/>
            <person name="Submissions S."/>
        </authorList>
    </citation>
    <scope>NUCLEOTIDE SEQUENCE [LARGE SCALE GENOMIC DNA]</scope>
    <source>
        <strain evidence="2">CGMCC 4.6825</strain>
    </source>
</reference>
<evidence type="ECO:0000313" key="1">
    <source>
        <dbReference type="EMBL" id="SES04258.1"/>
    </source>
</evidence>
<dbReference type="RefSeq" id="WP_075001227.1">
    <property type="nucleotide sequence ID" value="NZ_FOGO01000007.1"/>
</dbReference>
<gene>
    <name evidence="1" type="ORF">SAMN05421870_107316</name>
</gene>